<comment type="similarity">
    <text evidence="3">Belongs to the PMEI family.</text>
</comment>
<evidence type="ECO:0000256" key="2">
    <source>
        <dbReference type="ARBA" id="ARBA00023157"/>
    </source>
</evidence>
<evidence type="ECO:0000256" key="4">
    <source>
        <dbReference type="SAM" id="SignalP"/>
    </source>
</evidence>
<sequence length="173" mass="18190">MLPSTFPLFLLLPLLSIAAAGPLEDTCQAIAASRPDLTSNLCITALSADPACHSADRHGLAIIATRISIANATNISIIIHRLMDAGPDPMTADCLSVCRDVYSDAVDHLRDAADGINSGKYDDAVTFLSAAVDAAENCEDAFGDEGMSSPVADEDRRFERMAEIALAIAANLK</sequence>
<evidence type="ECO:0000313" key="7">
    <source>
        <dbReference type="Proteomes" id="UP001418222"/>
    </source>
</evidence>
<dbReference type="EMBL" id="JBBWWQ010000006">
    <property type="protein sequence ID" value="KAK8944737.1"/>
    <property type="molecule type" value="Genomic_DNA"/>
</dbReference>
<dbReference type="SUPFAM" id="SSF101148">
    <property type="entry name" value="Plant invertase/pectin methylesterase inhibitor"/>
    <property type="match status" value="1"/>
</dbReference>
<dbReference type="FunFam" id="1.20.140.40:FF:000002">
    <property type="entry name" value="Putative invertase inhibitor"/>
    <property type="match status" value="1"/>
</dbReference>
<dbReference type="GO" id="GO:0005576">
    <property type="term" value="C:extracellular region"/>
    <property type="evidence" value="ECO:0007669"/>
    <property type="project" value="UniProtKB-ARBA"/>
</dbReference>
<dbReference type="CDD" id="cd15795">
    <property type="entry name" value="PMEI-Pla_a_1_like"/>
    <property type="match status" value="1"/>
</dbReference>
<name>A0AAP0G8W4_9ASPA</name>
<dbReference type="Pfam" id="PF04043">
    <property type="entry name" value="PMEI"/>
    <property type="match status" value="1"/>
</dbReference>
<keyword evidence="2" id="KW-1015">Disulfide bond</keyword>
<protein>
    <submittedName>
        <fullName evidence="6">Pectinesterase/pectinesterase inhibitor 26</fullName>
    </submittedName>
</protein>
<dbReference type="PANTHER" id="PTHR35357:SF24">
    <property type="entry name" value="OS04G0587200 PROTEIN"/>
    <property type="match status" value="1"/>
</dbReference>
<evidence type="ECO:0000259" key="5">
    <source>
        <dbReference type="SMART" id="SM00856"/>
    </source>
</evidence>
<dbReference type="SMART" id="SM00856">
    <property type="entry name" value="PMEI"/>
    <property type="match status" value="1"/>
</dbReference>
<dbReference type="InterPro" id="IPR034088">
    <property type="entry name" value="Pla_a_1-like"/>
</dbReference>
<dbReference type="AlphaFoldDB" id="A0AAP0G8W4"/>
<evidence type="ECO:0000313" key="6">
    <source>
        <dbReference type="EMBL" id="KAK8944737.1"/>
    </source>
</evidence>
<dbReference type="Gene3D" id="1.20.140.40">
    <property type="entry name" value="Invertase/pectin methylesterase inhibitor family protein"/>
    <property type="match status" value="1"/>
</dbReference>
<accession>A0AAP0G8W4</accession>
<feature type="chain" id="PRO_5043009591" evidence="4">
    <location>
        <begin position="21"/>
        <end position="173"/>
    </location>
</feature>
<reference evidence="6 7" key="1">
    <citation type="journal article" date="2022" name="Nat. Plants">
        <title>Genomes of leafy and leafless Platanthera orchids illuminate the evolution of mycoheterotrophy.</title>
        <authorList>
            <person name="Li M.H."/>
            <person name="Liu K.W."/>
            <person name="Li Z."/>
            <person name="Lu H.C."/>
            <person name="Ye Q.L."/>
            <person name="Zhang D."/>
            <person name="Wang J.Y."/>
            <person name="Li Y.F."/>
            <person name="Zhong Z.M."/>
            <person name="Liu X."/>
            <person name="Yu X."/>
            <person name="Liu D.K."/>
            <person name="Tu X.D."/>
            <person name="Liu B."/>
            <person name="Hao Y."/>
            <person name="Liao X.Y."/>
            <person name="Jiang Y.T."/>
            <person name="Sun W.H."/>
            <person name="Chen J."/>
            <person name="Chen Y.Q."/>
            <person name="Ai Y."/>
            <person name="Zhai J.W."/>
            <person name="Wu S.S."/>
            <person name="Zhou Z."/>
            <person name="Hsiao Y.Y."/>
            <person name="Wu W.L."/>
            <person name="Chen Y.Y."/>
            <person name="Lin Y.F."/>
            <person name="Hsu J.L."/>
            <person name="Li C.Y."/>
            <person name="Wang Z.W."/>
            <person name="Zhao X."/>
            <person name="Zhong W.Y."/>
            <person name="Ma X.K."/>
            <person name="Ma L."/>
            <person name="Huang J."/>
            <person name="Chen G.Z."/>
            <person name="Huang M.Z."/>
            <person name="Huang L."/>
            <person name="Peng D.H."/>
            <person name="Luo Y.B."/>
            <person name="Zou S.Q."/>
            <person name="Chen S.P."/>
            <person name="Lan S."/>
            <person name="Tsai W.C."/>
            <person name="Van de Peer Y."/>
            <person name="Liu Z.J."/>
        </authorList>
    </citation>
    <scope>NUCLEOTIDE SEQUENCE [LARGE SCALE GENOMIC DNA]</scope>
    <source>
        <strain evidence="6">Lor287</strain>
    </source>
</reference>
<proteinExistence type="inferred from homology"/>
<keyword evidence="1 4" id="KW-0732">Signal</keyword>
<comment type="caution">
    <text evidence="6">The sequence shown here is derived from an EMBL/GenBank/DDBJ whole genome shotgun (WGS) entry which is preliminary data.</text>
</comment>
<keyword evidence="7" id="KW-1185">Reference proteome</keyword>
<organism evidence="6 7">
    <name type="scientific">Platanthera zijinensis</name>
    <dbReference type="NCBI Taxonomy" id="2320716"/>
    <lineage>
        <taxon>Eukaryota</taxon>
        <taxon>Viridiplantae</taxon>
        <taxon>Streptophyta</taxon>
        <taxon>Embryophyta</taxon>
        <taxon>Tracheophyta</taxon>
        <taxon>Spermatophyta</taxon>
        <taxon>Magnoliopsida</taxon>
        <taxon>Liliopsida</taxon>
        <taxon>Asparagales</taxon>
        <taxon>Orchidaceae</taxon>
        <taxon>Orchidoideae</taxon>
        <taxon>Orchideae</taxon>
        <taxon>Orchidinae</taxon>
        <taxon>Platanthera</taxon>
    </lineage>
</organism>
<dbReference type="PANTHER" id="PTHR35357">
    <property type="entry name" value="OS02G0537100 PROTEIN"/>
    <property type="match status" value="1"/>
</dbReference>
<dbReference type="NCBIfam" id="TIGR01614">
    <property type="entry name" value="PME_inhib"/>
    <property type="match status" value="1"/>
</dbReference>
<dbReference type="Proteomes" id="UP001418222">
    <property type="component" value="Unassembled WGS sequence"/>
</dbReference>
<evidence type="ECO:0000256" key="3">
    <source>
        <dbReference type="ARBA" id="ARBA00038471"/>
    </source>
</evidence>
<feature type="domain" description="Pectinesterase inhibitor" evidence="5">
    <location>
        <begin position="18"/>
        <end position="168"/>
    </location>
</feature>
<dbReference type="InterPro" id="IPR006501">
    <property type="entry name" value="Pectinesterase_inhib_dom"/>
</dbReference>
<dbReference type="GO" id="GO:0004857">
    <property type="term" value="F:enzyme inhibitor activity"/>
    <property type="evidence" value="ECO:0007669"/>
    <property type="project" value="InterPro"/>
</dbReference>
<evidence type="ECO:0000256" key="1">
    <source>
        <dbReference type="ARBA" id="ARBA00022729"/>
    </source>
</evidence>
<feature type="signal peptide" evidence="4">
    <location>
        <begin position="1"/>
        <end position="20"/>
    </location>
</feature>
<dbReference type="InterPro" id="IPR035513">
    <property type="entry name" value="Invertase/methylesterase_inhib"/>
</dbReference>
<gene>
    <name evidence="6" type="primary">PME26</name>
    <name evidence="6" type="ORF">KSP39_PZI008579</name>
</gene>